<evidence type="ECO:0000313" key="2">
    <source>
        <dbReference type="Proteomes" id="UP000477750"/>
    </source>
</evidence>
<protein>
    <recommendedName>
        <fullName evidence="3">PE domain-containing protein</fullName>
    </recommendedName>
</protein>
<organism evidence="1 2">
    <name type="scientific">Glycomyces albidus</name>
    <dbReference type="NCBI Taxonomy" id="2656774"/>
    <lineage>
        <taxon>Bacteria</taxon>
        <taxon>Bacillati</taxon>
        <taxon>Actinomycetota</taxon>
        <taxon>Actinomycetes</taxon>
        <taxon>Glycomycetales</taxon>
        <taxon>Glycomycetaceae</taxon>
        <taxon>Glycomyces</taxon>
    </lineage>
</organism>
<dbReference type="EMBL" id="WIAO01000066">
    <property type="protein sequence ID" value="MQM28905.1"/>
    <property type="molecule type" value="Genomic_DNA"/>
</dbReference>
<gene>
    <name evidence="1" type="ORF">GFD30_25570</name>
</gene>
<keyword evidence="2" id="KW-1185">Reference proteome</keyword>
<dbReference type="InterPro" id="IPR036689">
    <property type="entry name" value="ESAT-6-like_sf"/>
</dbReference>
<dbReference type="Gene3D" id="1.10.287.1060">
    <property type="entry name" value="ESAT-6-like"/>
    <property type="match status" value="1"/>
</dbReference>
<dbReference type="RefSeq" id="WP_153027980.1">
    <property type="nucleotide sequence ID" value="NZ_WIAO01000066.1"/>
</dbReference>
<sequence length="110" mass="11325">MSELQIDPDQLDKAGTGIEGASEQLAQALEEFRATIEGIGDAAGGDEIGGLIGDAHQLIYESAMETFEDAVQSLADAGFDVRDFGVQHQAADDAIAKLFAGLQGEIGGGS</sequence>
<dbReference type="Proteomes" id="UP000477750">
    <property type="component" value="Unassembled WGS sequence"/>
</dbReference>
<dbReference type="AlphaFoldDB" id="A0A6L5GH70"/>
<evidence type="ECO:0000313" key="1">
    <source>
        <dbReference type="EMBL" id="MQM28905.1"/>
    </source>
</evidence>
<evidence type="ECO:0008006" key="3">
    <source>
        <dbReference type="Google" id="ProtNLM"/>
    </source>
</evidence>
<dbReference type="SUPFAM" id="SSF140453">
    <property type="entry name" value="EsxAB dimer-like"/>
    <property type="match status" value="1"/>
</dbReference>
<accession>A0A6L5GH70</accession>
<name>A0A6L5GH70_9ACTN</name>
<reference evidence="1 2" key="1">
    <citation type="submission" date="2019-10" db="EMBL/GenBank/DDBJ databases">
        <title>Glycomyces albidus sp. nov., a novel actinomycete isolated from rhizosphere soil of wheat (Triticum aestivum L.).</title>
        <authorList>
            <person name="Qian L."/>
        </authorList>
    </citation>
    <scope>NUCLEOTIDE SEQUENCE [LARGE SCALE GENOMIC DNA]</scope>
    <source>
        <strain evidence="1 2">NEAU-7082</strain>
    </source>
</reference>
<proteinExistence type="predicted"/>
<comment type="caution">
    <text evidence="1">The sequence shown here is derived from an EMBL/GenBank/DDBJ whole genome shotgun (WGS) entry which is preliminary data.</text>
</comment>